<keyword evidence="2" id="KW-1185">Reference proteome</keyword>
<organism evidence="1 2">
    <name type="scientific">Smallanthus sonchifolius</name>
    <dbReference type="NCBI Taxonomy" id="185202"/>
    <lineage>
        <taxon>Eukaryota</taxon>
        <taxon>Viridiplantae</taxon>
        <taxon>Streptophyta</taxon>
        <taxon>Embryophyta</taxon>
        <taxon>Tracheophyta</taxon>
        <taxon>Spermatophyta</taxon>
        <taxon>Magnoliopsida</taxon>
        <taxon>eudicotyledons</taxon>
        <taxon>Gunneridae</taxon>
        <taxon>Pentapetalae</taxon>
        <taxon>asterids</taxon>
        <taxon>campanulids</taxon>
        <taxon>Asterales</taxon>
        <taxon>Asteraceae</taxon>
        <taxon>Asteroideae</taxon>
        <taxon>Heliantheae alliance</taxon>
        <taxon>Millerieae</taxon>
        <taxon>Smallanthus</taxon>
    </lineage>
</organism>
<proteinExistence type="predicted"/>
<protein>
    <submittedName>
        <fullName evidence="1">Uncharacterized protein</fullName>
    </submittedName>
</protein>
<accession>A0ACB9CFF7</accession>
<reference evidence="1 2" key="2">
    <citation type="journal article" date="2022" name="Mol. Ecol. Resour.">
        <title>The genomes of chicory, endive, great burdock and yacon provide insights into Asteraceae paleo-polyploidization history and plant inulin production.</title>
        <authorList>
            <person name="Fan W."/>
            <person name="Wang S."/>
            <person name="Wang H."/>
            <person name="Wang A."/>
            <person name="Jiang F."/>
            <person name="Liu H."/>
            <person name="Zhao H."/>
            <person name="Xu D."/>
            <person name="Zhang Y."/>
        </authorList>
    </citation>
    <scope>NUCLEOTIDE SEQUENCE [LARGE SCALE GENOMIC DNA]</scope>
    <source>
        <strain evidence="2">cv. Yunnan</strain>
        <tissue evidence="1">Leaves</tissue>
    </source>
</reference>
<dbReference type="EMBL" id="CM042038">
    <property type="protein sequence ID" value="KAI3732905.1"/>
    <property type="molecule type" value="Genomic_DNA"/>
</dbReference>
<sequence length="365" mass="43266">MCIDYRELNKVTIKNRYPLPRIDDLFDQPQRARCFSTIDLRSGYHQLKVQEEDIPKTAFITRYGHYEFTIMPFGLTNAPAAFMDMMNRVCKPYLDKFVNVFIDDILIYTKSKEEHADHLKILLEILRTEKLYAKFSKCELWLSEVQFLGHVINANGIQVDPFKIEAISKWEIPKSPTEFHSFLGLASYYRRFIQDFSRIAIPITSLTHKSFKYEWGPKQSEAFKALKQKLNKVIAYASRQLKTHEKNYITHDLELGAIIFASKLWRHYLYGVKFTVFTDHKSLKYIFSHKELNMRQRRWMEVLNDYDCEICYHEGKSNVVADALSRKEHEKPKRVRALRLDLQVDLITRIKESHKLALQEPNLEK</sequence>
<name>A0ACB9CFF7_9ASTR</name>
<dbReference type="Proteomes" id="UP001056120">
    <property type="component" value="Linkage Group LG21"/>
</dbReference>
<evidence type="ECO:0000313" key="1">
    <source>
        <dbReference type="EMBL" id="KAI3732905.1"/>
    </source>
</evidence>
<reference evidence="2" key="1">
    <citation type="journal article" date="2022" name="Mol. Ecol. Resour.">
        <title>The genomes of chicory, endive, great burdock and yacon provide insights into Asteraceae palaeo-polyploidization history and plant inulin production.</title>
        <authorList>
            <person name="Fan W."/>
            <person name="Wang S."/>
            <person name="Wang H."/>
            <person name="Wang A."/>
            <person name="Jiang F."/>
            <person name="Liu H."/>
            <person name="Zhao H."/>
            <person name="Xu D."/>
            <person name="Zhang Y."/>
        </authorList>
    </citation>
    <scope>NUCLEOTIDE SEQUENCE [LARGE SCALE GENOMIC DNA]</scope>
    <source>
        <strain evidence="2">cv. Yunnan</strain>
    </source>
</reference>
<evidence type="ECO:0000313" key="2">
    <source>
        <dbReference type="Proteomes" id="UP001056120"/>
    </source>
</evidence>
<comment type="caution">
    <text evidence="1">The sequence shown here is derived from an EMBL/GenBank/DDBJ whole genome shotgun (WGS) entry which is preliminary data.</text>
</comment>
<gene>
    <name evidence="1" type="ORF">L1987_64117</name>
</gene>